<keyword evidence="2" id="KW-1185">Reference proteome</keyword>
<name>A0ABD5T3B5_9EURY</name>
<reference evidence="1 2" key="1">
    <citation type="journal article" date="2019" name="Int. J. Syst. Evol. Microbiol.">
        <title>The Global Catalogue of Microorganisms (GCM) 10K type strain sequencing project: providing services to taxonomists for standard genome sequencing and annotation.</title>
        <authorList>
            <consortium name="The Broad Institute Genomics Platform"/>
            <consortium name="The Broad Institute Genome Sequencing Center for Infectious Disease"/>
            <person name="Wu L."/>
            <person name="Ma J."/>
        </authorList>
    </citation>
    <scope>NUCLEOTIDE SEQUENCE [LARGE SCALE GENOMIC DNA]</scope>
    <source>
        <strain evidence="1 2">PJ61</strain>
    </source>
</reference>
<accession>A0ABD5T3B5</accession>
<evidence type="ECO:0000313" key="1">
    <source>
        <dbReference type="EMBL" id="MFC6771215.1"/>
    </source>
</evidence>
<feature type="non-terminal residue" evidence="1">
    <location>
        <position position="1"/>
    </location>
</feature>
<protein>
    <submittedName>
        <fullName evidence="1">Uncharacterized protein</fullName>
    </submittedName>
</protein>
<dbReference type="AlphaFoldDB" id="A0ABD5T3B5"/>
<gene>
    <name evidence="1" type="ORF">ACFQDD_06745</name>
</gene>
<sequence length="134" mass="13916">LVATADTDAFETGEYAMTLAVGEAAPEPVPRVSLRERFAVVEPSVEFTDSSVGDDPLLSVTADTNLAPGGSVIVRVEAEEPNGGISQVLNCVATVDADGTITCAFDLQNPASDFDIEVTAQRDDAVIGGPVEYN</sequence>
<proteinExistence type="predicted"/>
<organism evidence="1 2">
    <name type="scientific">Halorubrum pallidum</name>
    <dbReference type="NCBI Taxonomy" id="1526114"/>
    <lineage>
        <taxon>Archaea</taxon>
        <taxon>Methanobacteriati</taxon>
        <taxon>Methanobacteriota</taxon>
        <taxon>Stenosarchaea group</taxon>
        <taxon>Halobacteria</taxon>
        <taxon>Halobacteriales</taxon>
        <taxon>Haloferacaceae</taxon>
        <taxon>Halorubrum</taxon>
    </lineage>
</organism>
<dbReference type="EMBL" id="JBHSWT010000306">
    <property type="protein sequence ID" value="MFC6771215.1"/>
    <property type="molecule type" value="Genomic_DNA"/>
</dbReference>
<comment type="caution">
    <text evidence="1">The sequence shown here is derived from an EMBL/GenBank/DDBJ whole genome shotgun (WGS) entry which is preliminary data.</text>
</comment>
<dbReference type="Proteomes" id="UP001596274">
    <property type="component" value="Unassembled WGS sequence"/>
</dbReference>
<evidence type="ECO:0000313" key="2">
    <source>
        <dbReference type="Proteomes" id="UP001596274"/>
    </source>
</evidence>